<proteinExistence type="predicted"/>
<accession>A0AAD7JLV4</accession>
<gene>
    <name evidence="2" type="ORF">B0H16DRAFT_1686645</name>
</gene>
<feature type="compositionally biased region" description="Polar residues" evidence="1">
    <location>
        <begin position="20"/>
        <end position="33"/>
    </location>
</feature>
<evidence type="ECO:0000256" key="1">
    <source>
        <dbReference type="SAM" id="MobiDB-lite"/>
    </source>
</evidence>
<feature type="compositionally biased region" description="Basic residues" evidence="1">
    <location>
        <begin position="413"/>
        <end position="425"/>
    </location>
</feature>
<keyword evidence="3" id="KW-1185">Reference proteome</keyword>
<feature type="compositionally biased region" description="Polar residues" evidence="1">
    <location>
        <begin position="498"/>
        <end position="510"/>
    </location>
</feature>
<organism evidence="2 3">
    <name type="scientific">Mycena metata</name>
    <dbReference type="NCBI Taxonomy" id="1033252"/>
    <lineage>
        <taxon>Eukaryota</taxon>
        <taxon>Fungi</taxon>
        <taxon>Dikarya</taxon>
        <taxon>Basidiomycota</taxon>
        <taxon>Agaricomycotina</taxon>
        <taxon>Agaricomycetes</taxon>
        <taxon>Agaricomycetidae</taxon>
        <taxon>Agaricales</taxon>
        <taxon>Marasmiineae</taxon>
        <taxon>Mycenaceae</taxon>
        <taxon>Mycena</taxon>
    </lineage>
</organism>
<evidence type="ECO:0000313" key="3">
    <source>
        <dbReference type="Proteomes" id="UP001215598"/>
    </source>
</evidence>
<dbReference type="Proteomes" id="UP001215598">
    <property type="component" value="Unassembled WGS sequence"/>
</dbReference>
<comment type="caution">
    <text evidence="2">The sequence shown here is derived from an EMBL/GenBank/DDBJ whole genome shotgun (WGS) entry which is preliminary data.</text>
</comment>
<reference evidence="2" key="1">
    <citation type="submission" date="2023-03" db="EMBL/GenBank/DDBJ databases">
        <title>Massive genome expansion in bonnet fungi (Mycena s.s.) driven by repeated elements and novel gene families across ecological guilds.</title>
        <authorList>
            <consortium name="Lawrence Berkeley National Laboratory"/>
            <person name="Harder C.B."/>
            <person name="Miyauchi S."/>
            <person name="Viragh M."/>
            <person name="Kuo A."/>
            <person name="Thoen E."/>
            <person name="Andreopoulos B."/>
            <person name="Lu D."/>
            <person name="Skrede I."/>
            <person name="Drula E."/>
            <person name="Henrissat B."/>
            <person name="Morin E."/>
            <person name="Kohler A."/>
            <person name="Barry K."/>
            <person name="LaButti K."/>
            <person name="Morin E."/>
            <person name="Salamov A."/>
            <person name="Lipzen A."/>
            <person name="Mereny Z."/>
            <person name="Hegedus B."/>
            <person name="Baldrian P."/>
            <person name="Stursova M."/>
            <person name="Weitz H."/>
            <person name="Taylor A."/>
            <person name="Grigoriev I.V."/>
            <person name="Nagy L.G."/>
            <person name="Martin F."/>
            <person name="Kauserud H."/>
        </authorList>
    </citation>
    <scope>NUCLEOTIDE SEQUENCE</scope>
    <source>
        <strain evidence="2">CBHHK182m</strain>
    </source>
</reference>
<dbReference type="AlphaFoldDB" id="A0AAD7JLV4"/>
<evidence type="ECO:0000313" key="2">
    <source>
        <dbReference type="EMBL" id="KAJ7767679.1"/>
    </source>
</evidence>
<protein>
    <submittedName>
        <fullName evidence="2">Uncharacterized protein</fullName>
    </submittedName>
</protein>
<feature type="region of interest" description="Disordered" evidence="1">
    <location>
        <begin position="491"/>
        <end position="510"/>
    </location>
</feature>
<name>A0AAD7JLV4_9AGAR</name>
<feature type="region of interest" description="Disordered" evidence="1">
    <location>
        <begin position="1"/>
        <end position="33"/>
    </location>
</feature>
<dbReference type="EMBL" id="JARKIB010000021">
    <property type="protein sequence ID" value="KAJ7767679.1"/>
    <property type="molecule type" value="Genomic_DNA"/>
</dbReference>
<sequence length="510" mass="56597">MNLTPKSFESKGKTEIRGALSNTASMTGRTQKTGCRDAAMLTPESIKKKVMRHWRHRYAIAGGQPNWTQSVAICDVAWGPAVSCLAPTRREHLVGISWPLAAGSNILDRWWCTTKGAGWWAAANPAAESSWRPDSYQVQTPAAPDVCAVAAPSAHDVTALWWCSSVSSPALPSFLGRPDPAPYRASAYTFVKTASCIDRALIILFPPVQYRACAHPSLSMSTRSKLHPHPTSPSPLRVPIEPWYTGRGPNAEQPVRMSMGAAVVRYGARRFHRRPLTRPPTSPLSLTNHSAAHAGVQEGDVCRGWMGSLTARRRLVTGGGAGEGGLVAGRKGGRAGVRYISTTYNTALMRLPEEGVEACLTEALRIRVSQYWYESCKCPRRAKQRGQSELEDENVELDASADEERDVRDSKSRNGRTKKRQIASAARMRRWRNEKLVMTIYIFARGRHWQIGLTAASWRHPKKAREKRKVARAERKLHEIIYVQSERHSSKPKFSRSIRANSTCFGPNVP</sequence>
<feature type="region of interest" description="Disordered" evidence="1">
    <location>
        <begin position="383"/>
        <end position="425"/>
    </location>
</feature>
<feature type="compositionally biased region" description="Acidic residues" evidence="1">
    <location>
        <begin position="389"/>
        <end position="404"/>
    </location>
</feature>